<keyword evidence="3" id="KW-0812">Transmembrane</keyword>
<keyword evidence="1" id="KW-0802">TPR repeat</keyword>
<dbReference type="SUPFAM" id="SSF48452">
    <property type="entry name" value="TPR-like"/>
    <property type="match status" value="1"/>
</dbReference>
<accession>A0A5B9QLH2</accession>
<feature type="repeat" description="TPR" evidence="1">
    <location>
        <begin position="764"/>
        <end position="797"/>
    </location>
</feature>
<evidence type="ECO:0000313" key="4">
    <source>
        <dbReference type="EMBL" id="QEG38375.1"/>
    </source>
</evidence>
<dbReference type="RefSeq" id="WP_068134487.1">
    <property type="nucleotide sequence ID" value="NZ_CP042914.1"/>
</dbReference>
<reference evidence="4 5" key="1">
    <citation type="submission" date="2019-08" db="EMBL/GenBank/DDBJ databases">
        <title>Deep-cultivation of Planctomycetes and their phenomic and genomic characterization uncovers novel biology.</title>
        <authorList>
            <person name="Wiegand S."/>
            <person name="Jogler M."/>
            <person name="Boedeker C."/>
            <person name="Pinto D."/>
            <person name="Vollmers J."/>
            <person name="Rivas-Marin E."/>
            <person name="Kohn T."/>
            <person name="Peeters S.H."/>
            <person name="Heuer A."/>
            <person name="Rast P."/>
            <person name="Oberbeckmann S."/>
            <person name="Bunk B."/>
            <person name="Jeske O."/>
            <person name="Meyerdierks A."/>
            <person name="Storesund J.E."/>
            <person name="Kallscheuer N."/>
            <person name="Luecker S."/>
            <person name="Lage O.M."/>
            <person name="Pohl T."/>
            <person name="Merkel B.J."/>
            <person name="Hornburger P."/>
            <person name="Mueller R.-W."/>
            <person name="Bruemmer F."/>
            <person name="Labrenz M."/>
            <person name="Spormann A.M."/>
            <person name="Op den Camp H."/>
            <person name="Overmann J."/>
            <person name="Amann R."/>
            <person name="Jetten M.S.M."/>
            <person name="Mascher T."/>
            <person name="Medema M.H."/>
            <person name="Devos D.P."/>
            <person name="Kaster A.-K."/>
            <person name="Ovreas L."/>
            <person name="Rohde M."/>
            <person name="Galperin M.Y."/>
            <person name="Jogler C."/>
        </authorList>
    </citation>
    <scope>NUCLEOTIDE SEQUENCE [LARGE SCALE GENOMIC DNA]</scope>
    <source>
        <strain evidence="4 5">UC8</strain>
    </source>
</reference>
<dbReference type="AlphaFoldDB" id="A0A5B9QLH2"/>
<feature type="repeat" description="TPR" evidence="1">
    <location>
        <begin position="309"/>
        <end position="342"/>
    </location>
</feature>
<dbReference type="KEGG" id="rul:UC8_03320"/>
<dbReference type="InterPro" id="IPR011990">
    <property type="entry name" value="TPR-like_helical_dom_sf"/>
</dbReference>
<dbReference type="Gene3D" id="1.25.40.10">
    <property type="entry name" value="Tetratricopeptide repeat domain"/>
    <property type="match status" value="1"/>
</dbReference>
<evidence type="ECO:0000256" key="3">
    <source>
        <dbReference type="SAM" id="Phobius"/>
    </source>
</evidence>
<keyword evidence="3" id="KW-1133">Transmembrane helix</keyword>
<evidence type="ECO:0000313" key="5">
    <source>
        <dbReference type="Proteomes" id="UP000325286"/>
    </source>
</evidence>
<gene>
    <name evidence="4" type="ORF">UC8_03320</name>
</gene>
<feature type="transmembrane region" description="Helical" evidence="3">
    <location>
        <begin position="31"/>
        <end position="57"/>
    </location>
</feature>
<dbReference type="PROSITE" id="PS50005">
    <property type="entry name" value="TPR"/>
    <property type="match status" value="2"/>
</dbReference>
<evidence type="ECO:0000256" key="1">
    <source>
        <dbReference type="PROSITE-ProRule" id="PRU00339"/>
    </source>
</evidence>
<protein>
    <submittedName>
        <fullName evidence="4">Tetratricopeptide repeat protein</fullName>
    </submittedName>
</protein>
<dbReference type="EMBL" id="CP042914">
    <property type="protein sequence ID" value="QEG38375.1"/>
    <property type="molecule type" value="Genomic_DNA"/>
</dbReference>
<organism evidence="4 5">
    <name type="scientific">Roseimaritima ulvae</name>
    <dbReference type="NCBI Taxonomy" id="980254"/>
    <lineage>
        <taxon>Bacteria</taxon>
        <taxon>Pseudomonadati</taxon>
        <taxon>Planctomycetota</taxon>
        <taxon>Planctomycetia</taxon>
        <taxon>Pirellulales</taxon>
        <taxon>Pirellulaceae</taxon>
        <taxon>Roseimaritima</taxon>
    </lineage>
</organism>
<evidence type="ECO:0000256" key="2">
    <source>
        <dbReference type="SAM" id="MobiDB-lite"/>
    </source>
</evidence>
<dbReference type="OrthoDB" id="250113at2"/>
<dbReference type="Proteomes" id="UP000325286">
    <property type="component" value="Chromosome"/>
</dbReference>
<keyword evidence="3" id="KW-0472">Membrane</keyword>
<name>A0A5B9QLH2_9BACT</name>
<sequence>MSQDNPIFSSPHAFQQPMQTPPPAGGGNRRVLVVLAIVGAVGMAMCCGVGTLAYVALDSVTKGRVATQLPARTGAFAQDADRFNRSLAELSDDPCDDSGICEFVRRSAAAGNQDEPIPFSRSMFLEAIAKSHHSGGRLPVADRLMINTWLVDGEPFPDTEEFHRILHIEHDAATDLASVDLLFYTSDNQCESYQWFLVRENGSWKVYDWQRLEYGRRMSDEYAGYVKGVSPAAEGYDEVMVKLGEAQQLREDGEEQAAKDLLLACEQTPMLPGDLPVAKLRIAYLWLGWGENQQAVRVLESIQTPDQRWGVWPVLSMAYLNLGEYQTALDIAEKARRQSPQHPNVYWLLSEIYDGLDRTEEAADAALQAFVICPEDISLLGNVVYYGRPQDVPTLLEVLNETQSQAGWSRILNQASYSTKWGAALVEQLPQFSDVPLGAAEIAAGNLAWSQQDYDTAAKHFAAAKRTADQAFLQDMAASDYLYARMEEDRFAELLDEAEDVDETLLQLVRLSYDDEFYGDETALLQAIEQREDLSDNIWATALRGWVYSVSEQPEPALEEFARFADWLKANPDALDEDDQWLASTADYYLADSLLELKRPLDVLARWPEDHQRHEQMGTQLLQLRERSTINDFLQSTTDNKVDSVRLQRLRLQAELAFRDHQPQACQQLHQQVEALARQVYDESQSYQLFGLRQRRAADMVWASERDDRLSAIASVFELQDTDVRDALIVQVANQAYDVHDAELLEECRRLADAKGITELPVLAELQAKGGQLSLIEGRYQQAIDTLQVALDNTPDDERWDHERRRESLLSAYLGAQRFDEARRFATAEPSAYEGDVPTVALVDLASGDPQALRGYFDAGDRDARIEFGDWLANSAHRQWLNQYADQDWFDGLIGDVSLAIRSQGASEEGTLLFPAETAIAESNVEQFLQAAAGKPFQLTAVNLDAAEDNAQAWLATAEGGQRLVIHSRLVTCPNQGLQIEDAVALIDQVRALSIAVLDQRPQATRRLFAVAAAAAQDDAIGFWYESERCLWTQPELAKQLQWTRRLPIGPRVARNPLLEVNSLQPTDTQGYIDIEQWAQRLKDSEGPLSVSLSLDCGSVSEAVPCLVEDVDMDEYELLVRPTADSVLFPWIKQGVAYRSGVVYVNQD</sequence>
<feature type="region of interest" description="Disordered" evidence="2">
    <location>
        <begin position="1"/>
        <end position="25"/>
    </location>
</feature>
<feature type="compositionally biased region" description="Polar residues" evidence="2">
    <location>
        <begin position="1"/>
        <end position="18"/>
    </location>
</feature>
<dbReference type="InterPro" id="IPR019734">
    <property type="entry name" value="TPR_rpt"/>
</dbReference>
<proteinExistence type="predicted"/>
<keyword evidence="5" id="KW-1185">Reference proteome</keyword>